<feature type="compositionally biased region" description="Polar residues" evidence="1">
    <location>
        <begin position="119"/>
        <end position="131"/>
    </location>
</feature>
<feature type="compositionally biased region" description="Polar residues" evidence="1">
    <location>
        <begin position="102"/>
        <end position="111"/>
    </location>
</feature>
<comment type="caution">
    <text evidence="2">The sequence shown here is derived from an EMBL/GenBank/DDBJ whole genome shotgun (WGS) entry which is preliminary data.</text>
</comment>
<dbReference type="AlphaFoldDB" id="A0A448WRZ4"/>
<accession>A0A448WRZ4</accession>
<gene>
    <name evidence="2" type="ORF">PXEA_LOCUS12188</name>
</gene>
<evidence type="ECO:0000256" key="1">
    <source>
        <dbReference type="SAM" id="MobiDB-lite"/>
    </source>
</evidence>
<feature type="compositionally biased region" description="Basic and acidic residues" evidence="1">
    <location>
        <begin position="68"/>
        <end position="77"/>
    </location>
</feature>
<sequence>MHEYLRVHTQFSYQFPRKRPCPDIAYTDRLHSAELAYYLRARLPSPEGSVSRRASGSGCARQLNRQSVGERRARAVEANRGQAPQRTSTENRKVDVVLPQDPSGSFAPNDSDTADNAKDSQTTPTGTTNRIRNPDMGFKDRRYALSFVSYFCRSRVLRVFLCFFKSNVPFLSAIGVVDTAKADNNAFCW</sequence>
<evidence type="ECO:0000313" key="2">
    <source>
        <dbReference type="EMBL" id="VEL18748.1"/>
    </source>
</evidence>
<feature type="region of interest" description="Disordered" evidence="1">
    <location>
        <begin position="45"/>
        <end position="134"/>
    </location>
</feature>
<evidence type="ECO:0000313" key="3">
    <source>
        <dbReference type="Proteomes" id="UP000784294"/>
    </source>
</evidence>
<dbReference type="Proteomes" id="UP000784294">
    <property type="component" value="Unassembled WGS sequence"/>
</dbReference>
<name>A0A448WRZ4_9PLAT</name>
<dbReference type="EMBL" id="CAAALY010038450">
    <property type="protein sequence ID" value="VEL18748.1"/>
    <property type="molecule type" value="Genomic_DNA"/>
</dbReference>
<organism evidence="2 3">
    <name type="scientific">Protopolystoma xenopodis</name>
    <dbReference type="NCBI Taxonomy" id="117903"/>
    <lineage>
        <taxon>Eukaryota</taxon>
        <taxon>Metazoa</taxon>
        <taxon>Spiralia</taxon>
        <taxon>Lophotrochozoa</taxon>
        <taxon>Platyhelminthes</taxon>
        <taxon>Monogenea</taxon>
        <taxon>Polyopisthocotylea</taxon>
        <taxon>Polystomatidea</taxon>
        <taxon>Polystomatidae</taxon>
        <taxon>Protopolystoma</taxon>
    </lineage>
</organism>
<protein>
    <submittedName>
        <fullName evidence="2">Uncharacterized protein</fullName>
    </submittedName>
</protein>
<keyword evidence="3" id="KW-1185">Reference proteome</keyword>
<proteinExistence type="predicted"/>
<reference evidence="2" key="1">
    <citation type="submission" date="2018-11" db="EMBL/GenBank/DDBJ databases">
        <authorList>
            <consortium name="Pathogen Informatics"/>
        </authorList>
    </citation>
    <scope>NUCLEOTIDE SEQUENCE</scope>
</reference>